<keyword evidence="11" id="KW-0229">DNA integration</keyword>
<dbReference type="PANTHER" id="PTHR42648">
    <property type="entry name" value="TRANSPOSASE, PUTATIVE-RELATED"/>
    <property type="match status" value="1"/>
</dbReference>
<dbReference type="InterPro" id="IPR001584">
    <property type="entry name" value="Integrase_cat-core"/>
</dbReference>
<dbReference type="Pfam" id="PF22936">
    <property type="entry name" value="Pol_BBD"/>
    <property type="match status" value="1"/>
</dbReference>
<dbReference type="GO" id="GO:0003887">
    <property type="term" value="F:DNA-directed DNA polymerase activity"/>
    <property type="evidence" value="ECO:0007669"/>
    <property type="project" value="UniProtKB-KW"/>
</dbReference>
<keyword evidence="12" id="KW-0695">RNA-directed DNA polymerase</keyword>
<keyword evidence="13" id="KW-0548">Nucleotidyltransferase</keyword>
<dbReference type="GO" id="GO:0005524">
    <property type="term" value="F:ATP binding"/>
    <property type="evidence" value="ECO:0007669"/>
    <property type="project" value="UniProtKB-KW"/>
</dbReference>
<evidence type="ECO:0000256" key="2">
    <source>
        <dbReference type="ARBA" id="ARBA00022612"/>
    </source>
</evidence>
<evidence type="ECO:0000256" key="6">
    <source>
        <dbReference type="ARBA" id="ARBA00022741"/>
    </source>
</evidence>
<keyword evidence="7" id="KW-0255">Endonuclease</keyword>
<evidence type="ECO:0000256" key="5">
    <source>
        <dbReference type="ARBA" id="ARBA00022723"/>
    </source>
</evidence>
<dbReference type="Gene3D" id="3.30.420.10">
    <property type="entry name" value="Ribonuclease H-like superfamily/Ribonuclease H"/>
    <property type="match status" value="1"/>
</dbReference>
<evidence type="ECO:0000313" key="17">
    <source>
        <dbReference type="EMBL" id="CAL0302269.1"/>
    </source>
</evidence>
<dbReference type="InterPro" id="IPR039537">
    <property type="entry name" value="Retrotran_Ty1/copia-like"/>
</dbReference>
<comment type="caution">
    <text evidence="17">The sequence shown here is derived from an EMBL/GenBank/DDBJ whole genome shotgun (WGS) entry which is preliminary data.</text>
</comment>
<keyword evidence="4" id="KW-0540">Nuclease</keyword>
<keyword evidence="5" id="KW-0479">Metal-binding</keyword>
<evidence type="ECO:0000256" key="10">
    <source>
        <dbReference type="ARBA" id="ARBA00022842"/>
    </source>
</evidence>
<evidence type="ECO:0000256" key="3">
    <source>
        <dbReference type="ARBA" id="ARBA00022670"/>
    </source>
</evidence>
<dbReference type="GO" id="GO:0015074">
    <property type="term" value="P:DNA integration"/>
    <property type="evidence" value="ECO:0007669"/>
    <property type="project" value="UniProtKB-KW"/>
</dbReference>
<evidence type="ECO:0000256" key="13">
    <source>
        <dbReference type="ARBA" id="ARBA00022932"/>
    </source>
</evidence>
<organism evidence="17 18">
    <name type="scientific">Lupinus luteus</name>
    <name type="common">European yellow lupine</name>
    <dbReference type="NCBI Taxonomy" id="3873"/>
    <lineage>
        <taxon>Eukaryota</taxon>
        <taxon>Viridiplantae</taxon>
        <taxon>Streptophyta</taxon>
        <taxon>Embryophyta</taxon>
        <taxon>Tracheophyta</taxon>
        <taxon>Spermatophyta</taxon>
        <taxon>Magnoliopsida</taxon>
        <taxon>eudicotyledons</taxon>
        <taxon>Gunneridae</taxon>
        <taxon>Pentapetalae</taxon>
        <taxon>rosids</taxon>
        <taxon>fabids</taxon>
        <taxon>Fabales</taxon>
        <taxon>Fabaceae</taxon>
        <taxon>Papilionoideae</taxon>
        <taxon>50 kb inversion clade</taxon>
        <taxon>genistoids sensu lato</taxon>
        <taxon>core genistoids</taxon>
        <taxon>Genisteae</taxon>
        <taxon>Lupinus</taxon>
    </lineage>
</organism>
<keyword evidence="18" id="KW-1185">Reference proteome</keyword>
<reference evidence="17 18" key="1">
    <citation type="submission" date="2024-03" db="EMBL/GenBank/DDBJ databases">
        <authorList>
            <person name="Martinez-Hernandez J."/>
        </authorList>
    </citation>
    <scope>NUCLEOTIDE SEQUENCE [LARGE SCALE GENOMIC DNA]</scope>
</reference>
<gene>
    <name evidence="17" type="ORF">LLUT_LOCUS3329</name>
</gene>
<evidence type="ECO:0000256" key="11">
    <source>
        <dbReference type="ARBA" id="ARBA00022908"/>
    </source>
</evidence>
<keyword evidence="8" id="KW-0378">Hydrolase</keyword>
<dbReference type="SUPFAM" id="SSF53098">
    <property type="entry name" value="Ribonuclease H-like"/>
    <property type="match status" value="1"/>
</dbReference>
<name>A0AAV1VYW9_LUPLU</name>
<proteinExistence type="predicted"/>
<keyword evidence="13" id="KW-0808">Transferase</keyword>
<dbReference type="GO" id="GO:0006508">
    <property type="term" value="P:proteolysis"/>
    <property type="evidence" value="ECO:0007669"/>
    <property type="project" value="UniProtKB-KW"/>
</dbReference>
<dbReference type="GO" id="GO:0008233">
    <property type="term" value="F:peptidase activity"/>
    <property type="evidence" value="ECO:0007669"/>
    <property type="project" value="UniProtKB-KW"/>
</dbReference>
<dbReference type="InterPro" id="IPR036397">
    <property type="entry name" value="RNaseH_sf"/>
</dbReference>
<dbReference type="InterPro" id="IPR054722">
    <property type="entry name" value="PolX-like_BBD"/>
</dbReference>
<dbReference type="Pfam" id="PF00665">
    <property type="entry name" value="rve"/>
    <property type="match status" value="1"/>
</dbReference>
<dbReference type="GO" id="GO:0004519">
    <property type="term" value="F:endonuclease activity"/>
    <property type="evidence" value="ECO:0007669"/>
    <property type="project" value="UniProtKB-KW"/>
</dbReference>
<evidence type="ECO:0000256" key="15">
    <source>
        <dbReference type="ARBA" id="ARBA00023172"/>
    </source>
</evidence>
<evidence type="ECO:0000259" key="16">
    <source>
        <dbReference type="PROSITE" id="PS50994"/>
    </source>
</evidence>
<keyword evidence="9" id="KW-0067">ATP-binding</keyword>
<evidence type="ECO:0000256" key="9">
    <source>
        <dbReference type="ARBA" id="ARBA00022840"/>
    </source>
</evidence>
<keyword evidence="10" id="KW-0460">Magnesium</keyword>
<keyword evidence="3" id="KW-0645">Protease</keyword>
<dbReference type="GO" id="GO:0046872">
    <property type="term" value="F:metal ion binding"/>
    <property type="evidence" value="ECO:0007669"/>
    <property type="project" value="UniProtKB-KW"/>
</dbReference>
<evidence type="ECO:0000256" key="14">
    <source>
        <dbReference type="ARBA" id="ARBA00023113"/>
    </source>
</evidence>
<dbReference type="EMBL" id="CAXHTB010000002">
    <property type="protein sequence ID" value="CAL0302269.1"/>
    <property type="molecule type" value="Genomic_DNA"/>
</dbReference>
<dbReference type="Proteomes" id="UP001497480">
    <property type="component" value="Unassembled WGS sequence"/>
</dbReference>
<dbReference type="AlphaFoldDB" id="A0AAV1VYW9"/>
<evidence type="ECO:0000256" key="4">
    <source>
        <dbReference type="ARBA" id="ARBA00022722"/>
    </source>
</evidence>
<comment type="function">
    <text evidence="1">The aspartyl protease (PR) mediates the proteolytic cleavages of the Gag and Gag-Pol polyproteins after assembly of the VLP.</text>
</comment>
<dbReference type="InterPro" id="IPR012337">
    <property type="entry name" value="RNaseH-like_sf"/>
</dbReference>
<evidence type="ECO:0000256" key="12">
    <source>
        <dbReference type="ARBA" id="ARBA00022918"/>
    </source>
</evidence>
<keyword evidence="14" id="KW-0917">Virion maturation</keyword>
<sequence>MMTTDCSNKGSYTWYLDSGCSNHMTGHKEWLVNFDSTKRNKVKLADNRVVLTQGIGDIPLKMQNGRKAYITDVIFFPDMKTNLISLGQLHEKGFSMELHNGVMEICDSLKKTILSAPLLCNKTFQVKLSILDSQCLKLLSVKKLVTGLPEIKLQSKVCDTCLTSKEARTSFGNHSQTRAIDLLHVVYSDVCGPFEVPSLGGNRYFVSFVDEFSRKKWIYLIKAKSEVFDHVKKFKALAERQSGKLLRIFRTDGGGEFTSKELEEYCEGHRIIHEVTAPYTP</sequence>
<accession>A0AAV1VYW9</accession>
<protein>
    <recommendedName>
        <fullName evidence="16">Integrase catalytic domain-containing protein</fullName>
    </recommendedName>
</protein>
<feature type="domain" description="Integrase catalytic" evidence="16">
    <location>
        <begin position="165"/>
        <end position="281"/>
    </location>
</feature>
<keyword evidence="2" id="KW-1188">Viral release from host cell</keyword>
<evidence type="ECO:0000256" key="7">
    <source>
        <dbReference type="ARBA" id="ARBA00022759"/>
    </source>
</evidence>
<dbReference type="GO" id="GO:0003676">
    <property type="term" value="F:nucleic acid binding"/>
    <property type="evidence" value="ECO:0007669"/>
    <property type="project" value="InterPro"/>
</dbReference>
<keyword evidence="13" id="KW-0239">DNA-directed DNA polymerase</keyword>
<keyword evidence="15" id="KW-0233">DNA recombination</keyword>
<dbReference type="GO" id="GO:0003964">
    <property type="term" value="F:RNA-directed DNA polymerase activity"/>
    <property type="evidence" value="ECO:0007669"/>
    <property type="project" value="UniProtKB-KW"/>
</dbReference>
<keyword evidence="6" id="KW-0547">Nucleotide-binding</keyword>
<dbReference type="GO" id="GO:0006310">
    <property type="term" value="P:DNA recombination"/>
    <property type="evidence" value="ECO:0007669"/>
    <property type="project" value="UniProtKB-KW"/>
</dbReference>
<evidence type="ECO:0000256" key="1">
    <source>
        <dbReference type="ARBA" id="ARBA00002180"/>
    </source>
</evidence>
<dbReference type="PROSITE" id="PS50994">
    <property type="entry name" value="INTEGRASE"/>
    <property type="match status" value="1"/>
</dbReference>
<evidence type="ECO:0000256" key="8">
    <source>
        <dbReference type="ARBA" id="ARBA00022801"/>
    </source>
</evidence>
<dbReference type="PANTHER" id="PTHR42648:SF11">
    <property type="entry name" value="TRANSPOSON TY4-P GAG-POL POLYPROTEIN"/>
    <property type="match status" value="1"/>
</dbReference>
<evidence type="ECO:0000313" key="18">
    <source>
        <dbReference type="Proteomes" id="UP001497480"/>
    </source>
</evidence>